<comment type="similarity">
    <text evidence="2">Belongs to the glycosyltransferase 2 family.</text>
</comment>
<comment type="caution">
    <text evidence="6">The sequence shown here is derived from an EMBL/GenBank/DDBJ whole genome shotgun (WGS) entry which is preliminary data.</text>
</comment>
<organism evidence="6 7">
    <name type="scientific">Streptococcus danieliae</name>
    <dbReference type="NCBI Taxonomy" id="747656"/>
    <lineage>
        <taxon>Bacteria</taxon>
        <taxon>Bacillati</taxon>
        <taxon>Bacillota</taxon>
        <taxon>Bacilli</taxon>
        <taxon>Lactobacillales</taxon>
        <taxon>Streptococcaceae</taxon>
        <taxon>Streptococcus</taxon>
    </lineage>
</organism>
<protein>
    <submittedName>
        <fullName evidence="6">Glycosyltransferase</fullName>
    </submittedName>
</protein>
<dbReference type="Pfam" id="PF00535">
    <property type="entry name" value="Glycos_transf_2"/>
    <property type="match status" value="1"/>
</dbReference>
<dbReference type="Gene3D" id="3.90.550.10">
    <property type="entry name" value="Spore Coat Polysaccharide Biosynthesis Protein SpsA, Chain A"/>
    <property type="match status" value="1"/>
</dbReference>
<evidence type="ECO:0000313" key="6">
    <source>
        <dbReference type="EMBL" id="MVX58509.1"/>
    </source>
</evidence>
<name>A0A7X3KBS7_9STRE</name>
<dbReference type="EMBL" id="WSRS01000012">
    <property type="protein sequence ID" value="MVX58509.1"/>
    <property type="molecule type" value="Genomic_DNA"/>
</dbReference>
<dbReference type="SUPFAM" id="SSF53448">
    <property type="entry name" value="Nucleotide-diphospho-sugar transferases"/>
    <property type="match status" value="1"/>
</dbReference>
<dbReference type="InterPro" id="IPR029044">
    <property type="entry name" value="Nucleotide-diphossugar_trans"/>
</dbReference>
<gene>
    <name evidence="6" type="ORF">E5983_02430</name>
</gene>
<evidence type="ECO:0000313" key="7">
    <source>
        <dbReference type="Proteomes" id="UP000461595"/>
    </source>
</evidence>
<comment type="pathway">
    <text evidence="1">Cell wall biogenesis; cell wall polysaccharide biosynthesis.</text>
</comment>
<dbReference type="AlphaFoldDB" id="A0A7X3KBS7"/>
<dbReference type="GO" id="GO:0016757">
    <property type="term" value="F:glycosyltransferase activity"/>
    <property type="evidence" value="ECO:0007669"/>
    <property type="project" value="UniProtKB-KW"/>
</dbReference>
<keyword evidence="3" id="KW-0328">Glycosyltransferase</keyword>
<dbReference type="RefSeq" id="WP_160332333.1">
    <property type="nucleotide sequence ID" value="NZ_WSRS01000012.1"/>
</dbReference>
<feature type="domain" description="Glycosyltransferase 2-like" evidence="5">
    <location>
        <begin position="6"/>
        <end position="146"/>
    </location>
</feature>
<evidence type="ECO:0000256" key="3">
    <source>
        <dbReference type="ARBA" id="ARBA00022676"/>
    </source>
</evidence>
<accession>A0A7X3KBS7</accession>
<sequence length="321" mass="37234">MPTVCALVVTYNRSIYLRKALSGILNQDKQVSAILIFNNDATDSTESDLITDGYLAKQSYRSGELYQCAYDDVEIYYYRNHENAGGAGGFSKGIELVSNLDYDYVWIMDDDVYPESDCLAEIIKQMDLNDVRVGIPNRTDENFDDEPCISLDMDDYRKFWTGLRKTKVKGPFEEDAIRVVDLPFEGPVIDMNLLRKVGVPDSGYFLLYDDTDYAMRLQEHSGIIFATRAQLHRQLAKKMPPSAVTEPFNWREYYGMRNNIIFDKRYGKNWKVRHLSPILILLQRIRNSIIAGYLRQNFPIIRKAFIDGIFRRMGKRIDPNY</sequence>
<evidence type="ECO:0000259" key="5">
    <source>
        <dbReference type="Pfam" id="PF00535"/>
    </source>
</evidence>
<dbReference type="PANTHER" id="PTHR43179:SF12">
    <property type="entry name" value="GALACTOFURANOSYLTRANSFERASE GLFT2"/>
    <property type="match status" value="1"/>
</dbReference>
<dbReference type="InterPro" id="IPR001173">
    <property type="entry name" value="Glyco_trans_2-like"/>
</dbReference>
<keyword evidence="4 6" id="KW-0808">Transferase</keyword>
<proteinExistence type="inferred from homology"/>
<reference evidence="6 7" key="1">
    <citation type="submission" date="2019-12" db="EMBL/GenBank/DDBJ databases">
        <title>Microbes associate with the intestines of laboratory mice.</title>
        <authorList>
            <person name="Navarre W."/>
            <person name="Wong E."/>
        </authorList>
    </citation>
    <scope>NUCLEOTIDE SEQUENCE [LARGE SCALE GENOMIC DNA]</scope>
    <source>
        <strain evidence="6 7">NM51_B2-22</strain>
    </source>
</reference>
<evidence type="ECO:0000256" key="4">
    <source>
        <dbReference type="ARBA" id="ARBA00022679"/>
    </source>
</evidence>
<dbReference type="Proteomes" id="UP000461595">
    <property type="component" value="Unassembled WGS sequence"/>
</dbReference>
<dbReference type="OrthoDB" id="7665907at2"/>
<evidence type="ECO:0000256" key="1">
    <source>
        <dbReference type="ARBA" id="ARBA00004776"/>
    </source>
</evidence>
<dbReference type="PANTHER" id="PTHR43179">
    <property type="entry name" value="RHAMNOSYLTRANSFERASE WBBL"/>
    <property type="match status" value="1"/>
</dbReference>
<evidence type="ECO:0000256" key="2">
    <source>
        <dbReference type="ARBA" id="ARBA00006739"/>
    </source>
</evidence>